<proteinExistence type="inferred from homology"/>
<dbReference type="AlphaFoldDB" id="A0AAV9A8Q5"/>
<reference evidence="3" key="1">
    <citation type="journal article" date="2023" name="Nat. Commun.">
        <title>Diploid and tetraploid genomes of Acorus and the evolution of monocots.</title>
        <authorList>
            <person name="Ma L."/>
            <person name="Liu K.W."/>
            <person name="Li Z."/>
            <person name="Hsiao Y.Y."/>
            <person name="Qi Y."/>
            <person name="Fu T."/>
            <person name="Tang G.D."/>
            <person name="Zhang D."/>
            <person name="Sun W.H."/>
            <person name="Liu D.K."/>
            <person name="Li Y."/>
            <person name="Chen G.Z."/>
            <person name="Liu X.D."/>
            <person name="Liao X.Y."/>
            <person name="Jiang Y.T."/>
            <person name="Yu X."/>
            <person name="Hao Y."/>
            <person name="Huang J."/>
            <person name="Zhao X.W."/>
            <person name="Ke S."/>
            <person name="Chen Y.Y."/>
            <person name="Wu W.L."/>
            <person name="Hsu J.L."/>
            <person name="Lin Y.F."/>
            <person name="Huang M.D."/>
            <person name="Li C.Y."/>
            <person name="Huang L."/>
            <person name="Wang Z.W."/>
            <person name="Zhao X."/>
            <person name="Zhong W.Y."/>
            <person name="Peng D.H."/>
            <person name="Ahmad S."/>
            <person name="Lan S."/>
            <person name="Zhang J.S."/>
            <person name="Tsai W.C."/>
            <person name="Van de Peer Y."/>
            <person name="Liu Z.J."/>
        </authorList>
    </citation>
    <scope>NUCLEOTIDE SEQUENCE</scope>
    <source>
        <strain evidence="3">SCP</strain>
    </source>
</reference>
<dbReference type="GO" id="GO:0010150">
    <property type="term" value="P:leaf senescence"/>
    <property type="evidence" value="ECO:0007669"/>
    <property type="project" value="UniProtKB-ARBA"/>
</dbReference>
<feature type="region of interest" description="Disordered" evidence="2">
    <location>
        <begin position="1"/>
        <end position="34"/>
    </location>
</feature>
<keyword evidence="4" id="KW-1185">Reference proteome</keyword>
<organism evidence="3 4">
    <name type="scientific">Acorus gramineus</name>
    <name type="common">Dwarf sweet flag</name>
    <dbReference type="NCBI Taxonomy" id="55184"/>
    <lineage>
        <taxon>Eukaryota</taxon>
        <taxon>Viridiplantae</taxon>
        <taxon>Streptophyta</taxon>
        <taxon>Embryophyta</taxon>
        <taxon>Tracheophyta</taxon>
        <taxon>Spermatophyta</taxon>
        <taxon>Magnoliopsida</taxon>
        <taxon>Liliopsida</taxon>
        <taxon>Acoraceae</taxon>
        <taxon>Acorus</taxon>
    </lineage>
</organism>
<dbReference type="PANTHER" id="PTHR33083">
    <property type="entry name" value="EXPRESSED PROTEIN"/>
    <property type="match status" value="1"/>
</dbReference>
<evidence type="ECO:0000256" key="1">
    <source>
        <dbReference type="ARBA" id="ARBA00034773"/>
    </source>
</evidence>
<protein>
    <submittedName>
        <fullName evidence="3">Uncharacterized protein</fullName>
    </submittedName>
</protein>
<evidence type="ECO:0000313" key="3">
    <source>
        <dbReference type="EMBL" id="KAK1260435.1"/>
    </source>
</evidence>
<dbReference type="EMBL" id="JAUJYN010000011">
    <property type="protein sequence ID" value="KAK1260435.1"/>
    <property type="molecule type" value="Genomic_DNA"/>
</dbReference>
<dbReference type="PANTHER" id="PTHR33083:SF93">
    <property type="entry name" value="OS07G0516300 PROTEIN"/>
    <property type="match status" value="1"/>
</dbReference>
<feature type="compositionally biased region" description="Acidic residues" evidence="2">
    <location>
        <begin position="21"/>
        <end position="31"/>
    </location>
</feature>
<dbReference type="Pfam" id="PF04520">
    <property type="entry name" value="Senescence_reg"/>
    <property type="match status" value="1"/>
</dbReference>
<name>A0AAV9A8Q5_ACOGR</name>
<accession>A0AAV9A8Q5</accession>
<dbReference type="Proteomes" id="UP001179952">
    <property type="component" value="Unassembled WGS sequence"/>
</dbReference>
<reference evidence="3" key="2">
    <citation type="submission" date="2023-06" db="EMBL/GenBank/DDBJ databases">
        <authorList>
            <person name="Ma L."/>
            <person name="Liu K.-W."/>
            <person name="Li Z."/>
            <person name="Hsiao Y.-Y."/>
            <person name="Qi Y."/>
            <person name="Fu T."/>
            <person name="Tang G."/>
            <person name="Zhang D."/>
            <person name="Sun W.-H."/>
            <person name="Liu D.-K."/>
            <person name="Li Y."/>
            <person name="Chen G.-Z."/>
            <person name="Liu X.-D."/>
            <person name="Liao X.-Y."/>
            <person name="Jiang Y.-T."/>
            <person name="Yu X."/>
            <person name="Hao Y."/>
            <person name="Huang J."/>
            <person name="Zhao X.-W."/>
            <person name="Ke S."/>
            <person name="Chen Y.-Y."/>
            <person name="Wu W.-L."/>
            <person name="Hsu J.-L."/>
            <person name="Lin Y.-F."/>
            <person name="Huang M.-D."/>
            <person name="Li C.-Y."/>
            <person name="Huang L."/>
            <person name="Wang Z.-W."/>
            <person name="Zhao X."/>
            <person name="Zhong W.-Y."/>
            <person name="Peng D.-H."/>
            <person name="Ahmad S."/>
            <person name="Lan S."/>
            <person name="Zhang J.-S."/>
            <person name="Tsai W.-C."/>
            <person name="Van De Peer Y."/>
            <person name="Liu Z.-J."/>
        </authorList>
    </citation>
    <scope>NUCLEOTIDE SEQUENCE</scope>
    <source>
        <strain evidence="3">SCP</strain>
        <tissue evidence="3">Leaves</tissue>
    </source>
</reference>
<dbReference type="InterPro" id="IPR007608">
    <property type="entry name" value="Senescence_reg_S40"/>
</dbReference>
<evidence type="ECO:0000313" key="4">
    <source>
        <dbReference type="Proteomes" id="UP001179952"/>
    </source>
</evidence>
<gene>
    <name evidence="3" type="ORF">QJS04_geneDACA018039</name>
</gene>
<comment type="caution">
    <text evidence="3">The sequence shown here is derived from an EMBL/GenBank/DDBJ whole genome shotgun (WGS) entry which is preliminary data.</text>
</comment>
<comment type="similarity">
    <text evidence="1">Belongs to the senescence regulator S40 family.</text>
</comment>
<sequence>MRVPECCGVEEEEGGGGGWWVEEEEEEEEEERVAPHEYLARERAQRGRLVGTSVVEGKGRTLKGRDVSRVRDAVWSRTGFSG</sequence>
<evidence type="ECO:0000256" key="2">
    <source>
        <dbReference type="SAM" id="MobiDB-lite"/>
    </source>
</evidence>